<dbReference type="SMART" id="SM00052">
    <property type="entry name" value="EAL"/>
    <property type="match status" value="1"/>
</dbReference>
<evidence type="ECO:0000259" key="2">
    <source>
        <dbReference type="PROSITE" id="PS50110"/>
    </source>
</evidence>
<keyword evidence="1" id="KW-0597">Phosphoprotein</keyword>
<dbReference type="InterPro" id="IPR043128">
    <property type="entry name" value="Rev_trsase/Diguanyl_cyclase"/>
</dbReference>
<feature type="domain" description="GGDEF" evidence="4">
    <location>
        <begin position="178"/>
        <end position="307"/>
    </location>
</feature>
<dbReference type="Pfam" id="PF00563">
    <property type="entry name" value="EAL"/>
    <property type="match status" value="1"/>
</dbReference>
<proteinExistence type="predicted"/>
<feature type="domain" description="EAL" evidence="3">
    <location>
        <begin position="315"/>
        <end position="568"/>
    </location>
</feature>
<dbReference type="InterPro" id="IPR001789">
    <property type="entry name" value="Sig_transdc_resp-reg_receiver"/>
</dbReference>
<dbReference type="FunFam" id="3.20.20.450:FF:000001">
    <property type="entry name" value="Cyclic di-GMP phosphodiesterase yahA"/>
    <property type="match status" value="1"/>
</dbReference>
<protein>
    <recommendedName>
        <fullName evidence="7">Diguanylate cyclase</fullName>
    </recommendedName>
</protein>
<dbReference type="InterPro" id="IPR029787">
    <property type="entry name" value="Nucleotide_cyclase"/>
</dbReference>
<sequence length="575" mass="63741">MLRSARIVVVDDTPANVLLLQAMLEADGYEAVEGFTDPVAALDAILKAPPDLVLLDIRMPFMDGHQVMARITSEIKEYLPIIVLTAQTDEETRIKALSGGAKDFLSKPFDQAEVLHRIRNTLETKLVYNERREHASLLEEVVSERTQELAHMASHDLITGLPNRASIRRDVARMEGKGKGLVMLVAIERLGNVSDVMGPAVGEMVLRSCAEELRDRMPKDSLMGYWGGSDFFVYVPGGDIDICVRKVLEYFSQPLVYDGVEVVLDARIGTCAYPDDGVEADRLVQRAGLAMITGRRHGVDHYPFSVALEEEAAKRHGIERELRRAVERNQLQLYYQPKLRLSDGVAIGMEALVRWIHPEMGFVSPGQFIPVAEETGAIVPVGEWVLRQAMIDCTAWRKKGYDIVVAVNVSGRQFSGIDLPGLVERFLGETGLDPVGLEVEITESALLHDLEQAKNVLDAIRELGISIALDDFGTGYSSLSYLRQLPLTTLKVDQSFVRYLDQNTDDQAMTRTIVKMAHGLGLKAVAEGIESEFHANFLRDIDCEIGQGYLFAKPMPGSAFTDWVNVKPTQKFAAS</sequence>
<dbReference type="STRING" id="1549855.AY555_08985"/>
<feature type="modified residue" description="4-aspartylphosphate" evidence="1">
    <location>
        <position position="56"/>
    </location>
</feature>
<dbReference type="AlphaFoldDB" id="A0A143DFC9"/>
<gene>
    <name evidence="5" type="ORF">AY555_08985</name>
</gene>
<dbReference type="Gene3D" id="3.40.50.2300">
    <property type="match status" value="1"/>
</dbReference>
<evidence type="ECO:0008006" key="7">
    <source>
        <dbReference type="Google" id="ProtNLM"/>
    </source>
</evidence>
<dbReference type="SMART" id="SM00448">
    <property type="entry name" value="REC"/>
    <property type="match status" value="1"/>
</dbReference>
<reference evidence="5 6" key="1">
    <citation type="submission" date="2016-02" db="EMBL/GenBank/DDBJ databases">
        <title>Complete Genome of H5569, the type strain of the newly described species Haematospirillium jordaniae.</title>
        <authorList>
            <person name="Nicholson A.C."/>
            <person name="Humrighouse B.W."/>
            <person name="Loparov V."/>
            <person name="McQuiston J.R."/>
        </authorList>
    </citation>
    <scope>NUCLEOTIDE SEQUENCE [LARGE SCALE GENOMIC DNA]</scope>
    <source>
        <strain evidence="5 6">H5569</strain>
    </source>
</reference>
<dbReference type="PANTHER" id="PTHR33121">
    <property type="entry name" value="CYCLIC DI-GMP PHOSPHODIESTERASE PDEF"/>
    <property type="match status" value="1"/>
</dbReference>
<dbReference type="PANTHER" id="PTHR33121:SF71">
    <property type="entry name" value="OXYGEN SENSOR PROTEIN DOSP"/>
    <property type="match status" value="1"/>
</dbReference>
<evidence type="ECO:0000313" key="6">
    <source>
        <dbReference type="Proteomes" id="UP000076066"/>
    </source>
</evidence>
<dbReference type="GO" id="GO:0071111">
    <property type="term" value="F:cyclic-guanylate-specific phosphodiesterase activity"/>
    <property type="evidence" value="ECO:0007669"/>
    <property type="project" value="InterPro"/>
</dbReference>
<evidence type="ECO:0000259" key="3">
    <source>
        <dbReference type="PROSITE" id="PS50883"/>
    </source>
</evidence>
<evidence type="ECO:0000256" key="1">
    <source>
        <dbReference type="PROSITE-ProRule" id="PRU00169"/>
    </source>
</evidence>
<dbReference type="SMART" id="SM00267">
    <property type="entry name" value="GGDEF"/>
    <property type="match status" value="1"/>
</dbReference>
<dbReference type="GO" id="GO:0000160">
    <property type="term" value="P:phosphorelay signal transduction system"/>
    <property type="evidence" value="ECO:0007669"/>
    <property type="project" value="InterPro"/>
</dbReference>
<dbReference type="PROSITE" id="PS50887">
    <property type="entry name" value="GGDEF"/>
    <property type="match status" value="1"/>
</dbReference>
<dbReference type="SUPFAM" id="SSF141868">
    <property type="entry name" value="EAL domain-like"/>
    <property type="match status" value="1"/>
</dbReference>
<dbReference type="NCBIfam" id="TIGR00254">
    <property type="entry name" value="GGDEF"/>
    <property type="match status" value="1"/>
</dbReference>
<dbReference type="Gene3D" id="3.30.70.270">
    <property type="match status" value="1"/>
</dbReference>
<evidence type="ECO:0000259" key="4">
    <source>
        <dbReference type="PROSITE" id="PS50887"/>
    </source>
</evidence>
<organism evidence="5 6">
    <name type="scientific">Haematospirillum jordaniae</name>
    <dbReference type="NCBI Taxonomy" id="1549855"/>
    <lineage>
        <taxon>Bacteria</taxon>
        <taxon>Pseudomonadati</taxon>
        <taxon>Pseudomonadota</taxon>
        <taxon>Alphaproteobacteria</taxon>
        <taxon>Rhodospirillales</taxon>
        <taxon>Novispirillaceae</taxon>
        <taxon>Haematospirillum</taxon>
    </lineage>
</organism>
<dbReference type="InterPro" id="IPR001633">
    <property type="entry name" value="EAL_dom"/>
</dbReference>
<name>A0A143DFC9_9PROT</name>
<evidence type="ECO:0000313" key="5">
    <source>
        <dbReference type="EMBL" id="AMW35289.1"/>
    </source>
</evidence>
<feature type="domain" description="Response regulatory" evidence="2">
    <location>
        <begin position="6"/>
        <end position="122"/>
    </location>
</feature>
<keyword evidence="6" id="KW-1185">Reference proteome</keyword>
<dbReference type="Pfam" id="PF00072">
    <property type="entry name" value="Response_reg"/>
    <property type="match status" value="1"/>
</dbReference>
<dbReference type="Proteomes" id="UP000076066">
    <property type="component" value="Chromosome"/>
</dbReference>
<dbReference type="KEGG" id="hjo:AY555_08985"/>
<dbReference type="InterPro" id="IPR035919">
    <property type="entry name" value="EAL_sf"/>
</dbReference>
<dbReference type="CDD" id="cd01949">
    <property type="entry name" value="GGDEF"/>
    <property type="match status" value="1"/>
</dbReference>
<dbReference type="InterPro" id="IPR000160">
    <property type="entry name" value="GGDEF_dom"/>
</dbReference>
<accession>A0A143DFC9</accession>
<dbReference type="InterPro" id="IPR011006">
    <property type="entry name" value="CheY-like_superfamily"/>
</dbReference>
<dbReference type="EMBL" id="CP014525">
    <property type="protein sequence ID" value="AMW35289.1"/>
    <property type="molecule type" value="Genomic_DNA"/>
</dbReference>
<dbReference type="CDD" id="cd17551">
    <property type="entry name" value="REC_RpfG-like"/>
    <property type="match status" value="1"/>
</dbReference>
<dbReference type="Pfam" id="PF00990">
    <property type="entry name" value="GGDEF"/>
    <property type="match status" value="1"/>
</dbReference>
<dbReference type="SUPFAM" id="SSF55073">
    <property type="entry name" value="Nucleotide cyclase"/>
    <property type="match status" value="1"/>
</dbReference>
<dbReference type="InterPro" id="IPR050706">
    <property type="entry name" value="Cyclic-di-GMP_PDE-like"/>
</dbReference>
<dbReference type="PROSITE" id="PS50883">
    <property type="entry name" value="EAL"/>
    <property type="match status" value="1"/>
</dbReference>
<dbReference type="Gene3D" id="3.20.20.450">
    <property type="entry name" value="EAL domain"/>
    <property type="match status" value="1"/>
</dbReference>
<dbReference type="PROSITE" id="PS50110">
    <property type="entry name" value="RESPONSE_REGULATORY"/>
    <property type="match status" value="1"/>
</dbReference>
<dbReference type="SUPFAM" id="SSF52172">
    <property type="entry name" value="CheY-like"/>
    <property type="match status" value="1"/>
</dbReference>
<dbReference type="CDD" id="cd01948">
    <property type="entry name" value="EAL"/>
    <property type="match status" value="1"/>
</dbReference>